<dbReference type="InterPro" id="IPR036390">
    <property type="entry name" value="WH_DNA-bd_sf"/>
</dbReference>
<protein>
    <submittedName>
        <fullName evidence="6">GntR family transcriptional regulator</fullName>
    </submittedName>
</protein>
<dbReference type="Pfam" id="PF00392">
    <property type="entry name" value="GntR"/>
    <property type="match status" value="1"/>
</dbReference>
<feature type="region of interest" description="Disordered" evidence="4">
    <location>
        <begin position="1"/>
        <end position="22"/>
    </location>
</feature>
<dbReference type="Proteomes" id="UP001500842">
    <property type="component" value="Unassembled WGS sequence"/>
</dbReference>
<dbReference type="Pfam" id="PF07729">
    <property type="entry name" value="FCD"/>
    <property type="match status" value="1"/>
</dbReference>
<dbReference type="EMBL" id="BAAAOR010000052">
    <property type="protein sequence ID" value="GAA1549133.1"/>
    <property type="molecule type" value="Genomic_DNA"/>
</dbReference>
<evidence type="ECO:0000313" key="7">
    <source>
        <dbReference type="Proteomes" id="UP001500842"/>
    </source>
</evidence>
<dbReference type="InterPro" id="IPR036388">
    <property type="entry name" value="WH-like_DNA-bd_sf"/>
</dbReference>
<dbReference type="PANTHER" id="PTHR43537:SF24">
    <property type="entry name" value="GLUCONATE OPERON TRANSCRIPTIONAL REPRESSOR"/>
    <property type="match status" value="1"/>
</dbReference>
<evidence type="ECO:0000256" key="2">
    <source>
        <dbReference type="ARBA" id="ARBA00023125"/>
    </source>
</evidence>
<evidence type="ECO:0000313" key="6">
    <source>
        <dbReference type="EMBL" id="GAA1549133.1"/>
    </source>
</evidence>
<dbReference type="PROSITE" id="PS50949">
    <property type="entry name" value="HTH_GNTR"/>
    <property type="match status" value="1"/>
</dbReference>
<dbReference type="Gene3D" id="1.20.120.530">
    <property type="entry name" value="GntR ligand-binding domain-like"/>
    <property type="match status" value="1"/>
</dbReference>
<dbReference type="RefSeq" id="WP_141004831.1">
    <property type="nucleotide sequence ID" value="NZ_BAAAOR010000052.1"/>
</dbReference>
<feature type="domain" description="HTH gntR-type" evidence="5">
    <location>
        <begin position="22"/>
        <end position="89"/>
    </location>
</feature>
<dbReference type="SMART" id="SM00345">
    <property type="entry name" value="HTH_GNTR"/>
    <property type="match status" value="1"/>
</dbReference>
<dbReference type="SUPFAM" id="SSF46785">
    <property type="entry name" value="Winged helix' DNA-binding domain"/>
    <property type="match status" value="1"/>
</dbReference>
<evidence type="ECO:0000259" key="5">
    <source>
        <dbReference type="PROSITE" id="PS50949"/>
    </source>
</evidence>
<evidence type="ECO:0000256" key="4">
    <source>
        <dbReference type="SAM" id="MobiDB-lite"/>
    </source>
</evidence>
<accession>A0ABN2BXF7</accession>
<dbReference type="Gene3D" id="1.10.10.10">
    <property type="entry name" value="Winged helix-like DNA-binding domain superfamily/Winged helix DNA-binding domain"/>
    <property type="match status" value="1"/>
</dbReference>
<keyword evidence="3" id="KW-0804">Transcription</keyword>
<keyword evidence="7" id="KW-1185">Reference proteome</keyword>
<evidence type="ECO:0000256" key="1">
    <source>
        <dbReference type="ARBA" id="ARBA00023015"/>
    </source>
</evidence>
<dbReference type="SUPFAM" id="SSF48008">
    <property type="entry name" value="GntR ligand-binding domain-like"/>
    <property type="match status" value="1"/>
</dbReference>
<organism evidence="6 7">
    <name type="scientific">Nocardioides humi</name>
    <dbReference type="NCBI Taxonomy" id="449461"/>
    <lineage>
        <taxon>Bacteria</taxon>
        <taxon>Bacillati</taxon>
        <taxon>Actinomycetota</taxon>
        <taxon>Actinomycetes</taxon>
        <taxon>Propionibacteriales</taxon>
        <taxon>Nocardioidaceae</taxon>
        <taxon>Nocardioides</taxon>
    </lineage>
</organism>
<gene>
    <name evidence="6" type="ORF">GCM10009788_58750</name>
</gene>
<dbReference type="InterPro" id="IPR000524">
    <property type="entry name" value="Tscrpt_reg_HTH_GntR"/>
</dbReference>
<evidence type="ECO:0000256" key="3">
    <source>
        <dbReference type="ARBA" id="ARBA00023163"/>
    </source>
</evidence>
<dbReference type="CDD" id="cd07377">
    <property type="entry name" value="WHTH_GntR"/>
    <property type="match status" value="1"/>
</dbReference>
<dbReference type="InterPro" id="IPR011711">
    <property type="entry name" value="GntR_C"/>
</dbReference>
<keyword evidence="1" id="KW-0805">Transcription regulation</keyword>
<reference evidence="6 7" key="1">
    <citation type="journal article" date="2019" name="Int. J. Syst. Evol. Microbiol.">
        <title>The Global Catalogue of Microorganisms (GCM) 10K type strain sequencing project: providing services to taxonomists for standard genome sequencing and annotation.</title>
        <authorList>
            <consortium name="The Broad Institute Genomics Platform"/>
            <consortium name="The Broad Institute Genome Sequencing Center for Infectious Disease"/>
            <person name="Wu L."/>
            <person name="Ma J."/>
        </authorList>
    </citation>
    <scope>NUCLEOTIDE SEQUENCE [LARGE SCALE GENOMIC DNA]</scope>
    <source>
        <strain evidence="6 7">JCM 14942</strain>
    </source>
</reference>
<proteinExistence type="predicted"/>
<keyword evidence="2" id="KW-0238">DNA-binding</keyword>
<dbReference type="PRINTS" id="PR00035">
    <property type="entry name" value="HTHGNTR"/>
</dbReference>
<name>A0ABN2BXF7_9ACTN</name>
<dbReference type="PANTHER" id="PTHR43537">
    <property type="entry name" value="TRANSCRIPTIONAL REGULATOR, GNTR FAMILY"/>
    <property type="match status" value="1"/>
</dbReference>
<comment type="caution">
    <text evidence="6">The sequence shown here is derived from an EMBL/GenBank/DDBJ whole genome shotgun (WGS) entry which is preliminary data.</text>
</comment>
<dbReference type="InterPro" id="IPR008920">
    <property type="entry name" value="TF_FadR/GntR_C"/>
</dbReference>
<sequence>MVRDSPRWGSISVEENAPQRAPSLAEQTYQTLKRWIVEGDLEPGVALSENDLSRRFSISRSPLREAIRRLQEDGLLNASGPRGFTVPDLSVDLIRQVYGVRLALESAAAASASIPDSEVKAAGAELRALGKEVKAGKFENFTRSDFEFHDLFVQNCGNPMLVDHVDRIRGHVRRIANFAGQLAEHSRASYAEHVVIHEAMQSGDNLALRDAVEGHIRGVTDRLVLQLEARAS</sequence>
<dbReference type="SMART" id="SM00895">
    <property type="entry name" value="FCD"/>
    <property type="match status" value="1"/>
</dbReference>